<accession>A0A1Q2KUI5</accession>
<evidence type="ECO:0000313" key="3">
    <source>
        <dbReference type="Proteomes" id="UP000188184"/>
    </source>
</evidence>
<gene>
    <name evidence="2" type="ORF">B0X71_01205</name>
</gene>
<evidence type="ECO:0000256" key="1">
    <source>
        <dbReference type="SAM" id="MobiDB-lite"/>
    </source>
</evidence>
<reference evidence="2 3" key="1">
    <citation type="submission" date="2017-02" db="EMBL/GenBank/DDBJ databases">
        <title>The complete genomic sequence of a novel cold adapted crude oil-degrading bacterium Planococcus qaidamina Y42.</title>
        <authorList>
            <person name="Yang R."/>
        </authorList>
    </citation>
    <scope>NUCLEOTIDE SEQUENCE [LARGE SCALE GENOMIC DNA]</scope>
    <source>
        <strain evidence="2 3">Y42</strain>
    </source>
</reference>
<feature type="compositionally biased region" description="Acidic residues" evidence="1">
    <location>
        <begin position="79"/>
        <end position="89"/>
    </location>
</feature>
<proteinExistence type="predicted"/>
<dbReference type="AlphaFoldDB" id="A0A1Q2KUI5"/>
<name>A0A1Q2KUI5_9BACL</name>
<keyword evidence="3" id="KW-1185">Reference proteome</keyword>
<dbReference type="Proteomes" id="UP000188184">
    <property type="component" value="Chromosome"/>
</dbReference>
<dbReference type="RefSeq" id="WP_077587742.1">
    <property type="nucleotide sequence ID" value="NZ_CP019640.1"/>
</dbReference>
<dbReference type="KEGG" id="pmar:B0X71_01205"/>
<dbReference type="OrthoDB" id="2429124at2"/>
<feature type="region of interest" description="Disordered" evidence="1">
    <location>
        <begin position="71"/>
        <end position="95"/>
    </location>
</feature>
<evidence type="ECO:0000313" key="2">
    <source>
        <dbReference type="EMBL" id="AQQ51870.1"/>
    </source>
</evidence>
<dbReference type="EMBL" id="CP019640">
    <property type="protein sequence ID" value="AQQ51870.1"/>
    <property type="molecule type" value="Genomic_DNA"/>
</dbReference>
<organism evidence="2 3">
    <name type="scientific">Planococcus lenghuensis</name>
    <dbReference type="NCBI Taxonomy" id="2213202"/>
    <lineage>
        <taxon>Bacteria</taxon>
        <taxon>Bacillati</taxon>
        <taxon>Bacillota</taxon>
        <taxon>Bacilli</taxon>
        <taxon>Bacillales</taxon>
        <taxon>Caryophanaceae</taxon>
        <taxon>Planococcus</taxon>
    </lineage>
</organism>
<sequence>MNEKSNQDVSKNKKKVIKDGKEIWVYEDHDMHNSVKADQKEAPDADKVEGKEGLTELDATYYDEWQSMEYPRTNKEIDGLDELADDDEDMKDKKK</sequence>
<feature type="region of interest" description="Disordered" evidence="1">
    <location>
        <begin position="34"/>
        <end position="53"/>
    </location>
</feature>
<protein>
    <submittedName>
        <fullName evidence="2">Uncharacterized protein</fullName>
    </submittedName>
</protein>